<comment type="function">
    <text evidence="3">Nucleotide-binding protein.</text>
</comment>
<evidence type="ECO:0000256" key="3">
    <source>
        <dbReference type="HAMAP-Rule" id="MF_00632"/>
    </source>
</evidence>
<dbReference type="Proteomes" id="UP001501337">
    <property type="component" value="Unassembled WGS sequence"/>
</dbReference>
<dbReference type="PANTHER" id="PTHR30476:SF0">
    <property type="entry name" value="UPF0234 PROTEIN YAJQ"/>
    <property type="match status" value="1"/>
</dbReference>
<dbReference type="InterPro" id="IPR035571">
    <property type="entry name" value="UPF0234-like_C"/>
</dbReference>
<proteinExistence type="inferred from homology"/>
<protein>
    <recommendedName>
        <fullName evidence="3">Nucleotide-binding protein GCM10022278_04670</fullName>
    </recommendedName>
</protein>
<dbReference type="InterPro" id="IPR035570">
    <property type="entry name" value="UPF0234_N"/>
</dbReference>
<dbReference type="InterPro" id="IPR007551">
    <property type="entry name" value="YajQ/Smlt4090-like"/>
</dbReference>
<evidence type="ECO:0000313" key="5">
    <source>
        <dbReference type="Proteomes" id="UP001501337"/>
    </source>
</evidence>
<reference evidence="5" key="1">
    <citation type="journal article" date="2019" name="Int. J. Syst. Evol. Microbiol.">
        <title>The Global Catalogue of Microorganisms (GCM) 10K type strain sequencing project: providing services to taxonomists for standard genome sequencing and annotation.</title>
        <authorList>
            <consortium name="The Broad Institute Genomics Platform"/>
            <consortium name="The Broad Institute Genome Sequencing Center for Infectious Disease"/>
            <person name="Wu L."/>
            <person name="Ma J."/>
        </authorList>
    </citation>
    <scope>NUCLEOTIDE SEQUENCE [LARGE SCALE GENOMIC DNA]</scope>
    <source>
        <strain evidence="5">JCM 17555</strain>
    </source>
</reference>
<dbReference type="PANTHER" id="PTHR30476">
    <property type="entry name" value="UPF0234 PROTEIN YAJQ"/>
    <property type="match status" value="1"/>
</dbReference>
<dbReference type="SUPFAM" id="SSF89963">
    <property type="entry name" value="YajQ-like"/>
    <property type="match status" value="2"/>
</dbReference>
<dbReference type="RefSeq" id="WP_344802877.1">
    <property type="nucleotide sequence ID" value="NZ_BAABBO010000001.1"/>
</dbReference>
<name>A0ABP7NJJ9_9GAMM</name>
<comment type="similarity">
    <text evidence="2 3">Belongs to the YajQ family.</text>
</comment>
<evidence type="ECO:0000256" key="1">
    <source>
        <dbReference type="ARBA" id="ARBA00022741"/>
    </source>
</evidence>
<dbReference type="InterPro" id="IPR036183">
    <property type="entry name" value="YajQ-like_sf"/>
</dbReference>
<dbReference type="CDD" id="cd11740">
    <property type="entry name" value="YajQ_like"/>
    <property type="match status" value="1"/>
</dbReference>
<keyword evidence="5" id="KW-1185">Reference proteome</keyword>
<keyword evidence="1 3" id="KW-0547">Nucleotide-binding</keyword>
<comment type="caution">
    <text evidence="4">The sequence shown here is derived from an EMBL/GenBank/DDBJ whole genome shotgun (WGS) entry which is preliminary data.</text>
</comment>
<dbReference type="EMBL" id="BAABBO010000001">
    <property type="protein sequence ID" value="GAA3948519.1"/>
    <property type="molecule type" value="Genomic_DNA"/>
</dbReference>
<evidence type="ECO:0000256" key="2">
    <source>
        <dbReference type="ARBA" id="ARBA00093450"/>
    </source>
</evidence>
<dbReference type="Pfam" id="PF04461">
    <property type="entry name" value="YajQ"/>
    <property type="match status" value="1"/>
</dbReference>
<dbReference type="Gene3D" id="3.30.70.990">
    <property type="entry name" value="YajQ-like, domain 2"/>
    <property type="match status" value="1"/>
</dbReference>
<dbReference type="Gene3D" id="3.30.70.860">
    <property type="match status" value="1"/>
</dbReference>
<evidence type="ECO:0000313" key="4">
    <source>
        <dbReference type="EMBL" id="GAA3948519.1"/>
    </source>
</evidence>
<gene>
    <name evidence="4" type="ORF">GCM10022278_04670</name>
</gene>
<accession>A0ABP7NJJ9</accession>
<organism evidence="4 5">
    <name type="scientific">Allohahella marinimesophila</name>
    <dbReference type="NCBI Taxonomy" id="1054972"/>
    <lineage>
        <taxon>Bacteria</taxon>
        <taxon>Pseudomonadati</taxon>
        <taxon>Pseudomonadota</taxon>
        <taxon>Gammaproteobacteria</taxon>
        <taxon>Oceanospirillales</taxon>
        <taxon>Hahellaceae</taxon>
        <taxon>Allohahella</taxon>
    </lineage>
</organism>
<dbReference type="NCBIfam" id="NF003819">
    <property type="entry name" value="PRK05412.1"/>
    <property type="match status" value="1"/>
</dbReference>
<sequence length="161" mass="18296">MPSFDIESTFDRHEMTNAVDQANKELERRFDFKGIDASFELTENSVDLTAEESFHVDQMFSILVTALTKRKLDVRSLGESTTNRTGRKMTRSYPLKQGIDQPTAKKIVKVIKDAKLKVQASIQGEQVRVTGKKRDDLQEAMGLLRGNDDIPVPLTFTNFRD</sequence>
<dbReference type="HAMAP" id="MF_00632">
    <property type="entry name" value="UPF0234"/>
    <property type="match status" value="1"/>
</dbReference>